<feature type="compositionally biased region" description="Basic residues" evidence="1">
    <location>
        <begin position="518"/>
        <end position="533"/>
    </location>
</feature>
<dbReference type="EMBL" id="BRXU01000007">
    <property type="protein sequence ID" value="GLC53379.1"/>
    <property type="molecule type" value="Genomic_DNA"/>
</dbReference>
<proteinExistence type="predicted"/>
<feature type="compositionally biased region" description="Acidic residues" evidence="1">
    <location>
        <begin position="966"/>
        <end position="975"/>
    </location>
</feature>
<evidence type="ECO:0000313" key="3">
    <source>
        <dbReference type="Proteomes" id="UP001165080"/>
    </source>
</evidence>
<feature type="compositionally biased region" description="Low complexity" evidence="1">
    <location>
        <begin position="380"/>
        <end position="389"/>
    </location>
</feature>
<organism evidence="2 3">
    <name type="scientific">Pleodorina starrii</name>
    <dbReference type="NCBI Taxonomy" id="330485"/>
    <lineage>
        <taxon>Eukaryota</taxon>
        <taxon>Viridiplantae</taxon>
        <taxon>Chlorophyta</taxon>
        <taxon>core chlorophytes</taxon>
        <taxon>Chlorophyceae</taxon>
        <taxon>CS clade</taxon>
        <taxon>Chlamydomonadales</taxon>
        <taxon>Volvocaceae</taxon>
        <taxon>Pleodorina</taxon>
    </lineage>
</organism>
<feature type="region of interest" description="Disordered" evidence="1">
    <location>
        <begin position="371"/>
        <end position="394"/>
    </location>
</feature>
<dbReference type="Proteomes" id="UP001165080">
    <property type="component" value="Unassembled WGS sequence"/>
</dbReference>
<feature type="compositionally biased region" description="Low complexity" evidence="1">
    <location>
        <begin position="146"/>
        <end position="160"/>
    </location>
</feature>
<protein>
    <submittedName>
        <fullName evidence="2">Uncharacterized protein</fullName>
    </submittedName>
</protein>
<feature type="region of interest" description="Disordered" evidence="1">
    <location>
        <begin position="956"/>
        <end position="1000"/>
    </location>
</feature>
<feature type="region of interest" description="Disordered" evidence="1">
    <location>
        <begin position="499"/>
        <end position="554"/>
    </location>
</feature>
<evidence type="ECO:0000256" key="1">
    <source>
        <dbReference type="SAM" id="MobiDB-lite"/>
    </source>
</evidence>
<reference evidence="2 3" key="1">
    <citation type="journal article" date="2023" name="Commun. Biol.">
        <title>Reorganization of the ancestral sex-determining regions during the evolution of trioecy in Pleodorina starrii.</title>
        <authorList>
            <person name="Takahashi K."/>
            <person name="Suzuki S."/>
            <person name="Kawai-Toyooka H."/>
            <person name="Yamamoto K."/>
            <person name="Hamaji T."/>
            <person name="Ootsuki R."/>
            <person name="Yamaguchi H."/>
            <person name="Kawachi M."/>
            <person name="Higashiyama T."/>
            <person name="Nozaki H."/>
        </authorList>
    </citation>
    <scope>NUCLEOTIDE SEQUENCE [LARGE SCALE GENOMIC DNA]</scope>
    <source>
        <strain evidence="2 3">NIES-4479</strain>
    </source>
</reference>
<name>A0A9W6BJQ0_9CHLO</name>
<evidence type="ECO:0000313" key="2">
    <source>
        <dbReference type="EMBL" id="GLC53379.1"/>
    </source>
</evidence>
<feature type="compositionally biased region" description="Acidic residues" evidence="1">
    <location>
        <begin position="596"/>
        <end position="606"/>
    </location>
</feature>
<sequence>MAGSELNKVLQSGAGFYNPPVVDQLVAQQRRGILAALIGVPAHVLAGHRRHLEGQHNRHARLRRAREVTRYRPHLRAAATSAITSASRDEPPLREDVCTMYLAEINAWDKIEKLKALNQHIQFKVEQARERSAQLQQQQLRRRQPATSSGASGSAAIAEGTGTGDAPVDERHVAAFRLRLDAALLQFDVYDMAAKLLAARAAAESGNVPASGSPPSAVDSVFLILNNQAPAKAQDRPAAATAAASSPRDDAAAAAATFAASIADWDAGLPNRALSLFEWLMEAVVEAGDPVDGSGAVDCGDGVRWMTTAARQRKLKDHAMVLVDALIRYCGGPALLVSELLGVAHLLYRIKSTFADEALKSYVASFAREGSHDYDRGRGRAAARAGPAAPAAPPGPSILTSAAVLSRLARRAALTSPPLFPLRYRRFLAWPADLLLMSGKEAAAPPMLVRLSMAPVGRALAQATARIRIQDGRNRLLTQLTAAAEEELAVRQRRMRALVAGSGSGGGGGGGGGGGASRSRHSRKQRQQRKGQQRQRDGDDGSESDGGGRGISNVSPQYQMYVESSHGLACRLVEVLPEVVQQVWAAATAGGRGSGGDEDEDEEDEGGGSGHLVLLRSGFADGLEVRRRLVKLLMDVECGRTRRMAVAGAEACAYSLVAIAALGRLGLATRFAMERIRDSDDGGGGGGAEVTELLEGRSGGAVSEPLLLGPVALQVSPEPLQKLPDRHGFEAGSLLGYQEQRVGDDDSAPAVPFATAADGHTATGDADAVVQLELRPASPVHWDRCQEVYGCQTQTGVYILGYELDGDTDWDAMRELQQRLDWGGGAVVKMLPGPDSRPDVALRVLARCRARMLSRGRDFVVVPMLPAHRAHVAKQSDSLAAVERQLMGVLVETSTAQAGRTTSEGRTGGAAEGRAGVGTRTGAAAAAAAEMEEVAAGRDGGGSRAGASAAAAAAVGRGEAVTEGGREEEEEEDLIPDLVKPDPGPPTRSHRRSNSGGSSSFSGLGALLGLNGGGGNSRNGGCKDSDDSSRDDDDAAAAAPASAAAAAAALPTANPAAAAARPVHRLTTHWRRRRAFVINQALCHWMGLIGSEYVHRCWILDPPAEDDVDLSGEHGTWDATKVDDAAAMIDALLNPRGAKKAIRQLVAERLVLVVLECRPGRPDLLVQQPQGGGGGR</sequence>
<feature type="region of interest" description="Disordered" evidence="1">
    <location>
        <begin position="1013"/>
        <end position="1040"/>
    </location>
</feature>
<feature type="region of interest" description="Disordered" evidence="1">
    <location>
        <begin position="134"/>
        <end position="166"/>
    </location>
</feature>
<feature type="compositionally biased region" description="Gly residues" evidence="1">
    <location>
        <begin position="502"/>
        <end position="516"/>
    </location>
</feature>
<keyword evidence="3" id="KW-1185">Reference proteome</keyword>
<feature type="region of interest" description="Disordered" evidence="1">
    <location>
        <begin position="589"/>
        <end position="611"/>
    </location>
</feature>
<dbReference type="AlphaFoldDB" id="A0A9W6BJQ0"/>
<feature type="region of interest" description="Disordered" evidence="1">
    <location>
        <begin position="893"/>
        <end position="918"/>
    </location>
</feature>
<accession>A0A9W6BJQ0</accession>
<comment type="caution">
    <text evidence="2">The sequence shown here is derived from an EMBL/GenBank/DDBJ whole genome shotgun (WGS) entry which is preliminary data.</text>
</comment>
<gene>
    <name evidence="2" type="primary">PLEST002212</name>
    <name evidence="2" type="ORF">PLESTB_000738400</name>
</gene>